<evidence type="ECO:0000313" key="2">
    <source>
        <dbReference type="Proteomes" id="UP001217918"/>
    </source>
</evidence>
<organism evidence="1 2">
    <name type="scientific">Phyllachora maydis</name>
    <dbReference type="NCBI Taxonomy" id="1825666"/>
    <lineage>
        <taxon>Eukaryota</taxon>
        <taxon>Fungi</taxon>
        <taxon>Dikarya</taxon>
        <taxon>Ascomycota</taxon>
        <taxon>Pezizomycotina</taxon>
        <taxon>Sordariomycetes</taxon>
        <taxon>Sordariomycetidae</taxon>
        <taxon>Phyllachorales</taxon>
        <taxon>Phyllachoraceae</taxon>
        <taxon>Phyllachora</taxon>
    </lineage>
</organism>
<name>A0AAD9I497_9PEZI</name>
<reference evidence="1" key="1">
    <citation type="journal article" date="2023" name="Mol. Plant Microbe Interact.">
        <title>Elucidating the Obligate Nature and Biological Capacity of an Invasive Fungal Corn Pathogen.</title>
        <authorList>
            <person name="MacCready J.S."/>
            <person name="Roggenkamp E.M."/>
            <person name="Gdanetz K."/>
            <person name="Chilvers M.I."/>
        </authorList>
    </citation>
    <scope>NUCLEOTIDE SEQUENCE</scope>
    <source>
        <strain evidence="1">PM02</strain>
    </source>
</reference>
<protein>
    <submittedName>
        <fullName evidence="1">Uncharacterized protein</fullName>
    </submittedName>
</protein>
<proteinExistence type="predicted"/>
<keyword evidence="2" id="KW-1185">Reference proteome</keyword>
<dbReference type="AlphaFoldDB" id="A0AAD9I497"/>
<accession>A0AAD9I497</accession>
<sequence>MQGDRMQLRELVRACMEVRGVHVSLSSIDYHDGLTEANFCREMDLHRLLQTANGRYDVRHPNVDDMLHQHGGADVQPTGFRAWLQQIWAPAL</sequence>
<dbReference type="Proteomes" id="UP001217918">
    <property type="component" value="Unassembled WGS sequence"/>
</dbReference>
<comment type="caution">
    <text evidence="1">The sequence shown here is derived from an EMBL/GenBank/DDBJ whole genome shotgun (WGS) entry which is preliminary data.</text>
</comment>
<gene>
    <name evidence="1" type="ORF">P8C59_004754</name>
</gene>
<evidence type="ECO:0000313" key="1">
    <source>
        <dbReference type="EMBL" id="KAK2070242.1"/>
    </source>
</evidence>
<dbReference type="EMBL" id="JAQQPM010000003">
    <property type="protein sequence ID" value="KAK2070242.1"/>
    <property type="molecule type" value="Genomic_DNA"/>
</dbReference>